<dbReference type="EMBL" id="DWZA01000101">
    <property type="protein sequence ID" value="HJA72273.1"/>
    <property type="molecule type" value="Genomic_DNA"/>
</dbReference>
<reference evidence="1" key="1">
    <citation type="journal article" date="2021" name="PeerJ">
        <title>Extensive microbial diversity within the chicken gut microbiome revealed by metagenomics and culture.</title>
        <authorList>
            <person name="Gilroy R."/>
            <person name="Ravi A."/>
            <person name="Getino M."/>
            <person name="Pursley I."/>
            <person name="Horton D.L."/>
            <person name="Alikhan N.F."/>
            <person name="Baker D."/>
            <person name="Gharbi K."/>
            <person name="Hall N."/>
            <person name="Watson M."/>
            <person name="Adriaenssens E.M."/>
            <person name="Foster-Nyarko E."/>
            <person name="Jarju S."/>
            <person name="Secka A."/>
            <person name="Antonio M."/>
            <person name="Oren A."/>
            <person name="Chaudhuri R.R."/>
            <person name="La Ragione R."/>
            <person name="Hildebrand F."/>
            <person name="Pallen M.J."/>
        </authorList>
    </citation>
    <scope>NUCLEOTIDE SEQUENCE</scope>
    <source>
        <strain evidence="1">CHK178-16964</strain>
    </source>
</reference>
<evidence type="ECO:0008006" key="3">
    <source>
        <dbReference type="Google" id="ProtNLM"/>
    </source>
</evidence>
<evidence type="ECO:0000313" key="1">
    <source>
        <dbReference type="EMBL" id="HJA72273.1"/>
    </source>
</evidence>
<organism evidence="1 2">
    <name type="scientific">Candidatus Lachnoclostridium stercoravium</name>
    <dbReference type="NCBI Taxonomy" id="2838633"/>
    <lineage>
        <taxon>Bacteria</taxon>
        <taxon>Bacillati</taxon>
        <taxon>Bacillota</taxon>
        <taxon>Clostridia</taxon>
        <taxon>Lachnospirales</taxon>
        <taxon>Lachnospiraceae</taxon>
    </lineage>
</organism>
<comment type="caution">
    <text evidence="1">The sequence shown here is derived from an EMBL/GenBank/DDBJ whole genome shotgun (WGS) entry which is preliminary data.</text>
</comment>
<accession>A0A9D2HL22</accession>
<protein>
    <recommendedName>
        <fullName evidence="3">Inner membrane protein yeeR</fullName>
    </recommendedName>
</protein>
<dbReference type="Proteomes" id="UP000823900">
    <property type="component" value="Unassembled WGS sequence"/>
</dbReference>
<sequence length="374" mass="39318">MQIEVPSDMYEAAVAAMEEKIRNGQVKGVKDPAEARNIIRKGHFTYQQALRIAKAGTIESLTYDAVNGTIVATTAFGVTAVITFAVNMWNGEDFNNSLKLATYSGLKVGGVAFATTVIAGQLSKAGLNSALVGSSEAIVALMGPKASAILINAFRDICRDGSKIYGAAAMKSAAKLLRGNVITSVVTVGVFTSVDVVNIFRGRISGRQLFKNTVNTAATVVGGTAGWLGGAAVGQMLIPIPGVGAVVGGLIGSIGVGGIGGKAANTVMGEFIEDDAEEMVRIIEKVFSKLSEEYLLNSKEAEQAVNQLQSILTGGLLKDMFASSNREEFAKNLLTPIMDKIVSDRKIIHMPSNDQMIVALKDVLEEINDSQSPA</sequence>
<gene>
    <name evidence="1" type="ORF">IAA07_11990</name>
</gene>
<dbReference type="AlphaFoldDB" id="A0A9D2HL22"/>
<name>A0A9D2HL22_9FIRM</name>
<evidence type="ECO:0000313" key="2">
    <source>
        <dbReference type="Proteomes" id="UP000823900"/>
    </source>
</evidence>
<proteinExistence type="predicted"/>
<reference evidence="1" key="2">
    <citation type="submission" date="2021-04" db="EMBL/GenBank/DDBJ databases">
        <authorList>
            <person name="Gilroy R."/>
        </authorList>
    </citation>
    <scope>NUCLEOTIDE SEQUENCE</scope>
    <source>
        <strain evidence="1">CHK178-16964</strain>
    </source>
</reference>